<dbReference type="InterPro" id="IPR011705">
    <property type="entry name" value="BACK"/>
</dbReference>
<keyword evidence="6" id="KW-1185">Reference proteome</keyword>
<feature type="domain" description="BTB" evidence="4">
    <location>
        <begin position="1282"/>
        <end position="1350"/>
    </location>
</feature>
<dbReference type="EMBL" id="CAUYUJ010004822">
    <property type="protein sequence ID" value="CAK0811093.1"/>
    <property type="molecule type" value="Genomic_DNA"/>
</dbReference>
<evidence type="ECO:0000313" key="6">
    <source>
        <dbReference type="Proteomes" id="UP001189429"/>
    </source>
</evidence>
<dbReference type="Pfam" id="PF07707">
    <property type="entry name" value="BACK"/>
    <property type="match status" value="1"/>
</dbReference>
<dbReference type="PROSITE" id="PS50097">
    <property type="entry name" value="BTB"/>
    <property type="match status" value="1"/>
</dbReference>
<reference evidence="5" key="1">
    <citation type="submission" date="2023-10" db="EMBL/GenBank/DDBJ databases">
        <authorList>
            <person name="Chen Y."/>
            <person name="Shah S."/>
            <person name="Dougan E. K."/>
            <person name="Thang M."/>
            <person name="Chan C."/>
        </authorList>
    </citation>
    <scope>NUCLEOTIDE SEQUENCE [LARGE SCALE GENOMIC DNA]</scope>
</reference>
<feature type="region of interest" description="Disordered" evidence="3">
    <location>
        <begin position="142"/>
        <end position="163"/>
    </location>
</feature>
<feature type="compositionally biased region" description="Basic and acidic residues" evidence="3">
    <location>
        <begin position="1468"/>
        <end position="1480"/>
    </location>
</feature>
<feature type="region of interest" description="Disordered" evidence="3">
    <location>
        <begin position="767"/>
        <end position="795"/>
    </location>
</feature>
<feature type="compositionally biased region" description="Basic and acidic residues" evidence="3">
    <location>
        <begin position="150"/>
        <end position="163"/>
    </location>
</feature>
<accession>A0ABN9QYX3</accession>
<dbReference type="Pfam" id="PF00651">
    <property type="entry name" value="BTB"/>
    <property type="match status" value="1"/>
</dbReference>
<comment type="caution">
    <text evidence="5">The sequence shown here is derived from an EMBL/GenBank/DDBJ whole genome shotgun (WGS) entry which is preliminary data.</text>
</comment>
<feature type="compositionally biased region" description="Polar residues" evidence="3">
    <location>
        <begin position="973"/>
        <end position="1012"/>
    </location>
</feature>
<dbReference type="PANTHER" id="PTHR45632:SF3">
    <property type="entry name" value="KELCH-LIKE PROTEIN 32"/>
    <property type="match status" value="1"/>
</dbReference>
<protein>
    <recommendedName>
        <fullName evidence="4">BTB domain-containing protein</fullName>
    </recommendedName>
</protein>
<sequence>MFWHHRILVKKITAGVWIAITPDLELVRHNLLEQRHLVLERNSMFPASRRGEVYGFDPVPRAEILALKRQAAVQAAILGDGDHDVEMENYVWVVAEVGHSRFAQPLVDAELDQASLGQSKGVALVSGLELFIEKAQSNQLQGWMTSRSSEGGDLRTLGDHRDSAGRRRLPLPDAISLMRETSFDDWAMPGPRVAKEWLVSVRDGPGDLSSYHGQWVRRSGVSESSAVAHIHCVLCESVRLAIQTDQLDVTNLLSFELIMRRICQDETAVARNPRHPDYGGLEILLRAPTTEQGQASANKFTEWVTGRLKEQAAIYKQIRLWNEEQQEWILDSTTERVAAVGPPPPGLAAEGAARELLASKDLYCQEPKNLAPFHLTKLKVAKGRARPRSVANFLPPLPADMIRNPALYIEKDEGEMEFARQHTDPIRPYWDPVLRSSRTERWRLFRALYELGLITFRRRLRARAALFFVIKKKPGEIRMIVDARQANSCHRAPPISRLGSAGALADLDLSVGGESVDGVGSVIGWDPHGNEADVEDCFYNFAIDGLAEWFGFDDPLPAAEIRDTYGINVGAFWDPELNTMVSVEDDMVLYPCMRAMCMGWPWALYFAQEASSALQAEADRSGLPITWSYPDVVTHLETVGVEIDLRPGYAALSATYRFAETAWGVRTPLPREVMHEMRLVAGLVWLAEVDLAAPYVPRVYASDSADNGYGLMYKKATVEELQSAFRWKADETQLDHEVEPRCRSAEPNAGSAPATAFGQWLQSRAEEGSALDGPHRSRPRRLRRRPADPDDPDAECLGQVGPLAPPLPASWFDSEGFRLVAARRWRWPGEHINVKETRAAVMGLRHACCVRQNCGRRLVSIVDSMVCVGCLDKGRPSRSAALNAQCRRAAAYTIGCRVRWRLRYVNAKFNVADAPSRRHGPWPRACQRLRGPEAAQTRLTAGTWRHGFAMLHDGRLRAPGSASDQLGSGFKRSLTSGSLAPSTQPTSRAGLTTCGLSSSSVRTPTSKQQGSRQPARGKARKVAGRRSRVSSFVEAIKGRNLCFGPSAPVPVDGGVARFGSITSTSLERYGTAVREFFDWATRSDDLRQAPESVIDQKMCKYFDVLMSDARHAAEGRYTLWGYLTFFPRSDIAKSARLSMAREAMKGWVRRFPGSSRHPWPLSVFYLFMSVFLRDKHTEAAVALAIQLDAYMRPSEICDLRWCSVVQPSKLSSSLSKNKWAVVIGNSDLGETTKTGESDDTVVLDSAGREWVGSVLEMWARRATAAEASIFQCFQEAAESLPPDVQLIAADGSRRAAHRLVLSARSPFFLSMLSTSMREQATGEVHLPDVEPRRLEAILAWMYGRKAEVRIDDSNEALSLLELAKRWQVDELCEQLSSCEACTLSEDNVLGIWETAQRLTLERLEDRCRDYVMSKIATMLQGNAAGRLSPLLRGLSPAQFRQLLDSDELPVTNEEEALELALLFIQERTDNADADGSDRESSGTLTPEEVDEV</sequence>
<name>A0ABN9QYX3_9DINO</name>
<evidence type="ECO:0000256" key="3">
    <source>
        <dbReference type="SAM" id="MobiDB-lite"/>
    </source>
</evidence>
<dbReference type="InterPro" id="IPR011333">
    <property type="entry name" value="SKP1/BTB/POZ_sf"/>
</dbReference>
<evidence type="ECO:0000259" key="4">
    <source>
        <dbReference type="PROSITE" id="PS50097"/>
    </source>
</evidence>
<feature type="compositionally biased region" description="Basic residues" evidence="3">
    <location>
        <begin position="1015"/>
        <end position="1026"/>
    </location>
</feature>
<dbReference type="Gene3D" id="1.25.40.420">
    <property type="match status" value="1"/>
</dbReference>
<dbReference type="PANTHER" id="PTHR45632">
    <property type="entry name" value="LD33804P"/>
    <property type="match status" value="1"/>
</dbReference>
<gene>
    <name evidence="5" type="ORF">PCOR1329_LOCUS15839</name>
</gene>
<organism evidence="5 6">
    <name type="scientific">Prorocentrum cordatum</name>
    <dbReference type="NCBI Taxonomy" id="2364126"/>
    <lineage>
        <taxon>Eukaryota</taxon>
        <taxon>Sar</taxon>
        <taxon>Alveolata</taxon>
        <taxon>Dinophyceae</taxon>
        <taxon>Prorocentrales</taxon>
        <taxon>Prorocentraceae</taxon>
        <taxon>Prorocentrum</taxon>
    </lineage>
</organism>
<keyword evidence="2" id="KW-0677">Repeat</keyword>
<feature type="non-terminal residue" evidence="5">
    <location>
        <position position="1492"/>
    </location>
</feature>
<feature type="region of interest" description="Disordered" evidence="3">
    <location>
        <begin position="960"/>
        <end position="1026"/>
    </location>
</feature>
<feature type="region of interest" description="Disordered" evidence="3">
    <location>
        <begin position="1468"/>
        <end position="1492"/>
    </location>
</feature>
<dbReference type="CDD" id="cd18186">
    <property type="entry name" value="BTB_POZ_ZBTB_KLHL-like"/>
    <property type="match status" value="1"/>
</dbReference>
<dbReference type="SMART" id="SM00225">
    <property type="entry name" value="BTB"/>
    <property type="match status" value="1"/>
</dbReference>
<dbReference type="Proteomes" id="UP001189429">
    <property type="component" value="Unassembled WGS sequence"/>
</dbReference>
<dbReference type="Gene3D" id="3.30.710.10">
    <property type="entry name" value="Potassium Channel Kv1.1, Chain A"/>
    <property type="match status" value="1"/>
</dbReference>
<proteinExistence type="predicted"/>
<keyword evidence="1" id="KW-0880">Kelch repeat</keyword>
<dbReference type="SUPFAM" id="SSF54695">
    <property type="entry name" value="POZ domain"/>
    <property type="match status" value="1"/>
</dbReference>
<dbReference type="InterPro" id="IPR000210">
    <property type="entry name" value="BTB/POZ_dom"/>
</dbReference>
<evidence type="ECO:0000256" key="1">
    <source>
        <dbReference type="ARBA" id="ARBA00022441"/>
    </source>
</evidence>
<evidence type="ECO:0000256" key="2">
    <source>
        <dbReference type="ARBA" id="ARBA00022737"/>
    </source>
</evidence>
<evidence type="ECO:0000313" key="5">
    <source>
        <dbReference type="EMBL" id="CAK0811093.1"/>
    </source>
</evidence>